<organism evidence="14 15">
    <name type="scientific">Candidatus Woesebacteria bacterium RIFCSPLOWO2_01_FULL_44_14</name>
    <dbReference type="NCBI Taxonomy" id="1802525"/>
    <lineage>
        <taxon>Bacteria</taxon>
        <taxon>Candidatus Woeseibacteriota</taxon>
    </lineage>
</organism>
<dbReference type="Pfam" id="PF02874">
    <property type="entry name" value="ATP-synt_ab_N"/>
    <property type="match status" value="1"/>
</dbReference>
<dbReference type="Gene3D" id="2.40.10.170">
    <property type="match status" value="1"/>
</dbReference>
<dbReference type="Pfam" id="PF22919">
    <property type="entry name" value="ATP-synt_VA_C"/>
    <property type="match status" value="1"/>
</dbReference>
<keyword evidence="6" id="KW-1278">Translocase</keyword>
<feature type="domain" description="ATP synthase A/B type C-terminal" evidence="13">
    <location>
        <begin position="353"/>
        <end position="414"/>
    </location>
</feature>
<comment type="similarity">
    <text evidence="2">Belongs to the ATPase alpha/beta chains family.</text>
</comment>
<protein>
    <recommendedName>
        <fullName evidence="16">F0F1 ATP synthase subunit beta</fullName>
    </recommendedName>
</protein>
<keyword evidence="7" id="KW-0406">Ion transport</keyword>
<dbReference type="Gene3D" id="3.40.50.300">
    <property type="entry name" value="P-loop containing nucleotide triphosphate hydrolases"/>
    <property type="match status" value="1"/>
</dbReference>
<feature type="domain" description="ATPase F1/V1/A1 complex alpha/beta subunit N-terminal" evidence="12">
    <location>
        <begin position="12"/>
        <end position="77"/>
    </location>
</feature>
<dbReference type="InterPro" id="IPR036121">
    <property type="entry name" value="ATPase_F1/V1/A1_a/bsu_N_sf"/>
</dbReference>
<dbReference type="InterPro" id="IPR004100">
    <property type="entry name" value="ATPase_F1/V1/A1_a/bsu_N"/>
</dbReference>
<keyword evidence="10" id="KW-0066">ATP synthesis</keyword>
<evidence type="ECO:0000256" key="2">
    <source>
        <dbReference type="ARBA" id="ARBA00008936"/>
    </source>
</evidence>
<evidence type="ECO:0000256" key="10">
    <source>
        <dbReference type="ARBA" id="ARBA00023310"/>
    </source>
</evidence>
<dbReference type="AlphaFoldDB" id="A0A1F8C2N8"/>
<comment type="subcellular location">
    <subcellularLocation>
        <location evidence="1">Membrane</location>
    </subcellularLocation>
</comment>
<keyword evidence="5" id="KW-0067">ATP-binding</keyword>
<evidence type="ECO:0000256" key="9">
    <source>
        <dbReference type="ARBA" id="ARBA00023196"/>
    </source>
</evidence>
<evidence type="ECO:0000256" key="6">
    <source>
        <dbReference type="ARBA" id="ARBA00022967"/>
    </source>
</evidence>
<evidence type="ECO:0000313" key="15">
    <source>
        <dbReference type="Proteomes" id="UP000178429"/>
    </source>
</evidence>
<dbReference type="InterPro" id="IPR027417">
    <property type="entry name" value="P-loop_NTPase"/>
</dbReference>
<evidence type="ECO:0000256" key="7">
    <source>
        <dbReference type="ARBA" id="ARBA00023065"/>
    </source>
</evidence>
<keyword evidence="3" id="KW-0813">Transport</keyword>
<sequence>MENLKTNQKGKIVSVRGQIVKVKFEEAKPAIHDLLVSEKDQNTKMEVYASASTDTFFCLALSATNKITRGSVVINTGNPILFPVGPALLGRAVNFAGQISDGSGEIKAEGWVPIRSVSKQLDGVMETGKIIETGIKVIDLFAPLPRGGKMGLFGGAGVGKTLLLTETLHNIVGGGENTVSVFAGVGERSREGLELYHALKDSGALSSSTLVFGSMGENPAVRFLTAFSSVTLAEYYRENMKKDVLFFIDNVFRLAQAGSEVSTLTNRIPSEDGYQATLESEMAEFHERLASTKSGIISAIEAIYVPSDDLLDYGVQAISPYLDSVVVLSRDVYKRGLLPAIDIIGCSSSALSPEIVGKDHYRVSLAAKSLLKEAAGLERIVSLVGEAELSPGDRITYTRAKKVTNYMTQRFFVAEAQKGEKGRAVPVASTVADTAAILAGKYDAVPEDKFLFVGTLDGR</sequence>
<name>A0A1F8C2N8_9BACT</name>
<proteinExistence type="inferred from homology"/>
<keyword evidence="4" id="KW-0547">Nucleotide-binding</keyword>
<evidence type="ECO:0000256" key="5">
    <source>
        <dbReference type="ARBA" id="ARBA00022840"/>
    </source>
</evidence>
<dbReference type="Proteomes" id="UP000178429">
    <property type="component" value="Unassembled WGS sequence"/>
</dbReference>
<dbReference type="InterPro" id="IPR024034">
    <property type="entry name" value="ATPase_F1/V1_b/a_C"/>
</dbReference>
<evidence type="ECO:0000259" key="11">
    <source>
        <dbReference type="Pfam" id="PF00006"/>
    </source>
</evidence>
<dbReference type="SUPFAM" id="SSF50615">
    <property type="entry name" value="N-terminal domain of alpha and beta subunits of F1 ATP synthase"/>
    <property type="match status" value="1"/>
</dbReference>
<comment type="caution">
    <text evidence="14">The sequence shown here is derived from an EMBL/GenBank/DDBJ whole genome shotgun (WGS) entry which is preliminary data.</text>
</comment>
<gene>
    <name evidence="14" type="ORF">A2975_01755</name>
</gene>
<dbReference type="Pfam" id="PF00006">
    <property type="entry name" value="ATP-synt_ab"/>
    <property type="match status" value="1"/>
</dbReference>
<dbReference type="InterPro" id="IPR055190">
    <property type="entry name" value="ATP-synt_VA_C"/>
</dbReference>
<evidence type="ECO:0000313" key="14">
    <source>
        <dbReference type="EMBL" id="OGM70410.1"/>
    </source>
</evidence>
<dbReference type="GO" id="GO:0045259">
    <property type="term" value="C:proton-transporting ATP synthase complex"/>
    <property type="evidence" value="ECO:0007669"/>
    <property type="project" value="UniProtKB-KW"/>
</dbReference>
<evidence type="ECO:0000256" key="3">
    <source>
        <dbReference type="ARBA" id="ARBA00022448"/>
    </source>
</evidence>
<keyword evidence="9" id="KW-0139">CF(1)</keyword>
<dbReference type="GO" id="GO:0005524">
    <property type="term" value="F:ATP binding"/>
    <property type="evidence" value="ECO:0007669"/>
    <property type="project" value="UniProtKB-KW"/>
</dbReference>
<evidence type="ECO:0000256" key="8">
    <source>
        <dbReference type="ARBA" id="ARBA00023136"/>
    </source>
</evidence>
<dbReference type="InterPro" id="IPR000194">
    <property type="entry name" value="ATPase_F1/V1/A1_a/bsu_nucl-bd"/>
</dbReference>
<dbReference type="PANTHER" id="PTHR15184">
    <property type="entry name" value="ATP SYNTHASE"/>
    <property type="match status" value="1"/>
</dbReference>
<dbReference type="SUPFAM" id="SSF47917">
    <property type="entry name" value="C-terminal domain of alpha and beta subunits of F1 ATP synthase"/>
    <property type="match status" value="1"/>
</dbReference>
<dbReference type="GO" id="GO:0046933">
    <property type="term" value="F:proton-transporting ATP synthase activity, rotational mechanism"/>
    <property type="evidence" value="ECO:0007669"/>
    <property type="project" value="TreeGrafter"/>
</dbReference>
<dbReference type="Gene3D" id="1.10.1140.10">
    <property type="entry name" value="Bovine Mitochondrial F1-atpase, Atp Synthase Beta Chain, Chain D, domain 3"/>
    <property type="match status" value="1"/>
</dbReference>
<dbReference type="PANTHER" id="PTHR15184:SF71">
    <property type="entry name" value="ATP SYNTHASE SUBUNIT BETA, MITOCHONDRIAL"/>
    <property type="match status" value="1"/>
</dbReference>
<dbReference type="STRING" id="1802525.A2975_01755"/>
<accession>A0A1F8C2N8</accession>
<dbReference type="SUPFAM" id="SSF52540">
    <property type="entry name" value="P-loop containing nucleoside triphosphate hydrolases"/>
    <property type="match status" value="1"/>
</dbReference>
<evidence type="ECO:0008006" key="16">
    <source>
        <dbReference type="Google" id="ProtNLM"/>
    </source>
</evidence>
<evidence type="ECO:0000259" key="12">
    <source>
        <dbReference type="Pfam" id="PF02874"/>
    </source>
</evidence>
<keyword evidence="8" id="KW-0472">Membrane</keyword>
<reference evidence="14 15" key="1">
    <citation type="journal article" date="2016" name="Nat. Commun.">
        <title>Thousands of microbial genomes shed light on interconnected biogeochemical processes in an aquifer system.</title>
        <authorList>
            <person name="Anantharaman K."/>
            <person name="Brown C.T."/>
            <person name="Hug L.A."/>
            <person name="Sharon I."/>
            <person name="Castelle C.J."/>
            <person name="Probst A.J."/>
            <person name="Thomas B.C."/>
            <person name="Singh A."/>
            <person name="Wilkins M.J."/>
            <person name="Karaoz U."/>
            <person name="Brodie E.L."/>
            <person name="Williams K.H."/>
            <person name="Hubbard S.S."/>
            <person name="Banfield J.F."/>
        </authorList>
    </citation>
    <scope>NUCLEOTIDE SEQUENCE [LARGE SCALE GENOMIC DNA]</scope>
</reference>
<feature type="domain" description="ATPase F1/V1/A1 complex alpha/beta subunit nucleotide-binding" evidence="11">
    <location>
        <begin position="134"/>
        <end position="348"/>
    </location>
</feature>
<dbReference type="EMBL" id="MGHL01000005">
    <property type="protein sequence ID" value="OGM70410.1"/>
    <property type="molecule type" value="Genomic_DNA"/>
</dbReference>
<evidence type="ECO:0000256" key="1">
    <source>
        <dbReference type="ARBA" id="ARBA00004370"/>
    </source>
</evidence>
<evidence type="ECO:0000256" key="4">
    <source>
        <dbReference type="ARBA" id="ARBA00022741"/>
    </source>
</evidence>
<dbReference type="InterPro" id="IPR050053">
    <property type="entry name" value="ATPase_alpha/beta_chains"/>
</dbReference>
<evidence type="ECO:0000259" key="13">
    <source>
        <dbReference type="Pfam" id="PF22919"/>
    </source>
</evidence>